<dbReference type="Proteomes" id="UP000176603">
    <property type="component" value="Unassembled WGS sequence"/>
</dbReference>
<proteinExistence type="predicted"/>
<sequence>MDYEIRWITKYESPTNIQNYENMTRGSQQAHIQRKDLIHPELSYRVVGALYDVFNDLGFGHLERVYQRAIAKRLQELRISYREQVLTSVPFHSTSIGKHYLDFLVEDKLVLELKQRQRLSRAGIDQILGYLHATHLQLGILATFTPGGVTYLRIVNTPGHIS</sequence>
<gene>
    <name evidence="1" type="ORF">A3E39_04555</name>
</gene>
<protein>
    <recommendedName>
        <fullName evidence="3">GxxExxY protein</fullName>
    </recommendedName>
</protein>
<evidence type="ECO:0008006" key="3">
    <source>
        <dbReference type="Google" id="ProtNLM"/>
    </source>
</evidence>
<dbReference type="STRING" id="1802399.A3E39_04555"/>
<name>A0A1F7UM92_9BACT</name>
<evidence type="ECO:0000313" key="1">
    <source>
        <dbReference type="EMBL" id="OGL79400.1"/>
    </source>
</evidence>
<accession>A0A1F7UM92</accession>
<comment type="caution">
    <text evidence="1">The sequence shown here is derived from an EMBL/GenBank/DDBJ whole genome shotgun (WGS) entry which is preliminary data.</text>
</comment>
<dbReference type="AlphaFoldDB" id="A0A1F7UM92"/>
<reference evidence="1 2" key="1">
    <citation type="journal article" date="2016" name="Nat. Commun.">
        <title>Thousands of microbial genomes shed light on interconnected biogeochemical processes in an aquifer system.</title>
        <authorList>
            <person name="Anantharaman K."/>
            <person name="Brown C.T."/>
            <person name="Hug L.A."/>
            <person name="Sharon I."/>
            <person name="Castelle C.J."/>
            <person name="Probst A.J."/>
            <person name="Thomas B.C."/>
            <person name="Singh A."/>
            <person name="Wilkins M.J."/>
            <person name="Karaoz U."/>
            <person name="Brodie E.L."/>
            <person name="Williams K.H."/>
            <person name="Hubbard S.S."/>
            <person name="Banfield J.F."/>
        </authorList>
    </citation>
    <scope>NUCLEOTIDE SEQUENCE [LARGE SCALE GENOMIC DNA]</scope>
</reference>
<dbReference type="EMBL" id="MGEH01000010">
    <property type="protein sequence ID" value="OGL79400.1"/>
    <property type="molecule type" value="Genomic_DNA"/>
</dbReference>
<dbReference type="Pfam" id="PF13366">
    <property type="entry name" value="PDDEXK_3"/>
    <property type="match status" value="1"/>
</dbReference>
<dbReference type="InterPro" id="IPR026350">
    <property type="entry name" value="GxxExxY"/>
</dbReference>
<organism evidence="1 2">
    <name type="scientific">Candidatus Uhrbacteria bacterium RIFCSPHIGHO2_12_FULL_60_25</name>
    <dbReference type="NCBI Taxonomy" id="1802399"/>
    <lineage>
        <taxon>Bacteria</taxon>
        <taxon>Candidatus Uhriibacteriota</taxon>
    </lineage>
</organism>
<dbReference type="NCBIfam" id="TIGR04256">
    <property type="entry name" value="GxxExxY"/>
    <property type="match status" value="1"/>
</dbReference>
<evidence type="ECO:0000313" key="2">
    <source>
        <dbReference type="Proteomes" id="UP000176603"/>
    </source>
</evidence>